<proteinExistence type="predicted"/>
<organism evidence="1 2">
    <name type="scientific">Pyrenophora teres f. teres</name>
    <dbReference type="NCBI Taxonomy" id="97479"/>
    <lineage>
        <taxon>Eukaryota</taxon>
        <taxon>Fungi</taxon>
        <taxon>Dikarya</taxon>
        <taxon>Ascomycota</taxon>
        <taxon>Pezizomycotina</taxon>
        <taxon>Dothideomycetes</taxon>
        <taxon>Pleosporomycetidae</taxon>
        <taxon>Pleosporales</taxon>
        <taxon>Pleosporineae</taxon>
        <taxon>Pleosporaceae</taxon>
        <taxon>Pyrenophora</taxon>
    </lineage>
</organism>
<protein>
    <submittedName>
        <fullName evidence="1">Uncharacterized protein</fullName>
    </submittedName>
</protein>
<name>A0A6S6WEQ3_9PLEO</name>
<dbReference type="PROSITE" id="PS50181">
    <property type="entry name" value="FBOX"/>
    <property type="match status" value="1"/>
</dbReference>
<dbReference type="AlphaFoldDB" id="A0A6S6WEQ3"/>
<accession>A0A6S6WEQ3</accession>
<sequence length="398" mass="45401">MPDSMFSKIPTELVETMAEYLDDRDLIEFRLACRKLDAQTVRIVGERFFSILQTSLIGSDIQKLEQLACGRFAKYVKKILVHDDSEKIKEAQRRQQKEQADEKRRPSSRVWPLDELGDIDMDKIGFATLRNILRTCKLCPDELTIRDFNDRTPGWCSITQPCAIMARYILLNSKLAVASLRMGTRGGTYRVEAIACLVREHEGRDLGLTMLKKARVKLGCDEVSLYWTEQLLLHAPILEDLFLSTRCGSAKLCRTNTLLLSLAPCFQLKRLHLDGTRMAAIPILNLLSNSKDTLISLSFRDVRLQPDTEASNWTHLLEKLAKLYINITHWKVELYMTGKPFFERIFFPGFGKNCLEEEDRSGLKIVHNGEEGRAATIGYNGPNAARVLYTMASYAQSR</sequence>
<dbReference type="EMBL" id="HG992986">
    <property type="protein sequence ID" value="CAE7211210.1"/>
    <property type="molecule type" value="Genomic_DNA"/>
</dbReference>
<gene>
    <name evidence="1" type="ORF">PTTW11_10140</name>
</gene>
<reference evidence="1" key="1">
    <citation type="submission" date="2021-02" db="EMBL/GenBank/DDBJ databases">
        <authorList>
            <person name="Syme A R."/>
            <person name="Syme A R."/>
            <person name="Moolhuijzen P."/>
        </authorList>
    </citation>
    <scope>NUCLEOTIDE SEQUENCE</scope>
    <source>
        <strain evidence="1">W1-1</strain>
    </source>
</reference>
<evidence type="ECO:0000313" key="2">
    <source>
        <dbReference type="Proteomes" id="UP000472372"/>
    </source>
</evidence>
<dbReference type="InterPro" id="IPR001810">
    <property type="entry name" value="F-box_dom"/>
</dbReference>
<dbReference type="Proteomes" id="UP000472372">
    <property type="component" value="Chromosome 10"/>
</dbReference>
<evidence type="ECO:0000313" key="1">
    <source>
        <dbReference type="EMBL" id="CAE7211210.1"/>
    </source>
</evidence>